<evidence type="ECO:0000259" key="1">
    <source>
        <dbReference type="SMART" id="SM00849"/>
    </source>
</evidence>
<dbReference type="AlphaFoldDB" id="A0A2H5X8K3"/>
<dbReference type="PANTHER" id="PTHR43546:SF8">
    <property type="entry name" value="METALLO-BETA-LACTAMASE DOMAIN-CONTAINING PROTEIN"/>
    <property type="match status" value="1"/>
</dbReference>
<sequence>MTLTINGLDIVWLKHATFLLKGQGIAIAIDPAQLATIPERVDLVLITHDHFDHCDPAAVRQIAKPDALILAPHNAASKLKSSGTVRVVQAGDVVTEKGVTVKVVPAYNVRADRQRFHPKTYGGVGYLVTLAGRVIYHAGDTDVIAEMDTLGKVDVALLPVSGTYVMDADEAADAVRKIRPTYAIPMHWGSIIGGRADAERFAQLVAGLTKAHILDPQA</sequence>
<gene>
    <name evidence="2" type="ORF">HRbin17_00010</name>
</gene>
<comment type="caution">
    <text evidence="2">The sequence shown here is derived from an EMBL/GenBank/DDBJ whole genome shotgun (WGS) entry which is preliminary data.</text>
</comment>
<protein>
    <recommendedName>
        <fullName evidence="1">Metallo-beta-lactamase domain-containing protein</fullName>
    </recommendedName>
</protein>
<accession>A0A2H5X8K3</accession>
<name>A0A2H5X8K3_9BACT</name>
<dbReference type="Proteomes" id="UP000236173">
    <property type="component" value="Unassembled WGS sequence"/>
</dbReference>
<dbReference type="SUPFAM" id="SSF56281">
    <property type="entry name" value="Metallo-hydrolase/oxidoreductase"/>
    <property type="match status" value="1"/>
</dbReference>
<dbReference type="InterPro" id="IPR036866">
    <property type="entry name" value="RibonucZ/Hydroxyglut_hydro"/>
</dbReference>
<dbReference type="InterPro" id="IPR001279">
    <property type="entry name" value="Metallo-B-lactamas"/>
</dbReference>
<proteinExistence type="predicted"/>
<dbReference type="InterPro" id="IPR050114">
    <property type="entry name" value="UPF0173_UPF0282_UlaG_hydrolase"/>
</dbReference>
<dbReference type="Gene3D" id="3.60.15.10">
    <property type="entry name" value="Ribonuclease Z/Hydroxyacylglutathione hydrolase-like"/>
    <property type="match status" value="1"/>
</dbReference>
<dbReference type="Pfam" id="PF13483">
    <property type="entry name" value="Lactamase_B_3"/>
    <property type="match status" value="1"/>
</dbReference>
<reference evidence="3" key="1">
    <citation type="submission" date="2017-09" db="EMBL/GenBank/DDBJ databases">
        <title>Metaegenomics of thermophilic ammonia-oxidizing enrichment culture.</title>
        <authorList>
            <person name="Kato S."/>
            <person name="Suzuki K."/>
        </authorList>
    </citation>
    <scope>NUCLEOTIDE SEQUENCE [LARGE SCALE GENOMIC DNA]</scope>
</reference>
<dbReference type="SMART" id="SM00849">
    <property type="entry name" value="Lactamase_B"/>
    <property type="match status" value="1"/>
</dbReference>
<dbReference type="EMBL" id="BEHT01000001">
    <property type="protein sequence ID" value="GBC97523.1"/>
    <property type="molecule type" value="Genomic_DNA"/>
</dbReference>
<organism evidence="2 3">
    <name type="scientific">Candidatus Fervidibacter japonicus</name>
    <dbReference type="NCBI Taxonomy" id="2035412"/>
    <lineage>
        <taxon>Bacteria</taxon>
        <taxon>Candidatus Fervidibacterota</taxon>
        <taxon>Candidatus Fervidibacter</taxon>
    </lineage>
</organism>
<dbReference type="PANTHER" id="PTHR43546">
    <property type="entry name" value="UPF0173 METAL-DEPENDENT HYDROLASE MJ1163-RELATED"/>
    <property type="match status" value="1"/>
</dbReference>
<feature type="domain" description="Metallo-beta-lactamase" evidence="1">
    <location>
        <begin position="14"/>
        <end position="187"/>
    </location>
</feature>
<evidence type="ECO:0000313" key="3">
    <source>
        <dbReference type="Proteomes" id="UP000236173"/>
    </source>
</evidence>
<evidence type="ECO:0000313" key="2">
    <source>
        <dbReference type="EMBL" id="GBC97523.1"/>
    </source>
</evidence>